<dbReference type="Gene3D" id="3.40.50.300">
    <property type="entry name" value="P-loop containing nucleotide triphosphate hydrolases"/>
    <property type="match status" value="1"/>
</dbReference>
<dbReference type="SUPFAM" id="SSF52540">
    <property type="entry name" value="P-loop containing nucleoside triphosphate hydrolases"/>
    <property type="match status" value="1"/>
</dbReference>
<organism evidence="2 3">
    <name type="scientific">Trifolium pratense</name>
    <name type="common">Red clover</name>
    <dbReference type="NCBI Taxonomy" id="57577"/>
    <lineage>
        <taxon>Eukaryota</taxon>
        <taxon>Viridiplantae</taxon>
        <taxon>Streptophyta</taxon>
        <taxon>Embryophyta</taxon>
        <taxon>Tracheophyta</taxon>
        <taxon>Spermatophyta</taxon>
        <taxon>Magnoliopsida</taxon>
        <taxon>eudicotyledons</taxon>
        <taxon>Gunneridae</taxon>
        <taxon>Pentapetalae</taxon>
        <taxon>rosids</taxon>
        <taxon>fabids</taxon>
        <taxon>Fabales</taxon>
        <taxon>Fabaceae</taxon>
        <taxon>Papilionoideae</taxon>
        <taxon>50 kb inversion clade</taxon>
        <taxon>NPAAA clade</taxon>
        <taxon>Hologalegina</taxon>
        <taxon>IRL clade</taxon>
        <taxon>Trifolieae</taxon>
        <taxon>Trifolium</taxon>
    </lineage>
</organism>
<dbReference type="Pfam" id="PF00931">
    <property type="entry name" value="NB-ARC"/>
    <property type="match status" value="1"/>
</dbReference>
<name>A0A2K3JZY6_TRIPR</name>
<dbReference type="PANTHER" id="PTHR19338">
    <property type="entry name" value="TRANSLOCASE OF INNER MITOCHONDRIAL MEMBRANE 13 HOMOLOG"/>
    <property type="match status" value="1"/>
</dbReference>
<dbReference type="AlphaFoldDB" id="A0A2K3JZY6"/>
<evidence type="ECO:0000313" key="3">
    <source>
        <dbReference type="Proteomes" id="UP000236291"/>
    </source>
</evidence>
<dbReference type="Proteomes" id="UP000236291">
    <property type="component" value="Unassembled WGS sequence"/>
</dbReference>
<reference evidence="2 3" key="1">
    <citation type="journal article" date="2014" name="Am. J. Bot.">
        <title>Genome assembly and annotation for red clover (Trifolium pratense; Fabaceae).</title>
        <authorList>
            <person name="Istvanek J."/>
            <person name="Jaros M."/>
            <person name="Krenek A."/>
            <person name="Repkova J."/>
        </authorList>
    </citation>
    <scope>NUCLEOTIDE SEQUENCE [LARGE SCALE GENOMIC DNA]</scope>
    <source>
        <strain evidence="3">cv. Tatra</strain>
        <tissue evidence="2">Young leaves</tissue>
    </source>
</reference>
<feature type="non-terminal residue" evidence="2">
    <location>
        <position position="1"/>
    </location>
</feature>
<dbReference type="InterPro" id="IPR002182">
    <property type="entry name" value="NB-ARC"/>
</dbReference>
<feature type="non-terminal residue" evidence="2">
    <location>
        <position position="149"/>
    </location>
</feature>
<sequence length="149" mass="16579">SPRNPGCSALLNNCSHLFKTLKQRHQIASGIQDIKSSVGGIKERSERYGFQRSLDQGSSYSRGSRNAKWHDPRVAALYIDEAGVVGFEAPRKRLIDWMVKGREEHTVISVVGMEGQGKTTLAMKVLDSKDVIGHFDCVVWITVSQSYDV</sequence>
<feature type="domain" description="NB-ARC" evidence="1">
    <location>
        <begin position="89"/>
        <end position="147"/>
    </location>
</feature>
<protein>
    <submittedName>
        <fullName evidence="2">NBS-containing resistance-like protein</fullName>
    </submittedName>
</protein>
<dbReference type="InterPro" id="IPR027417">
    <property type="entry name" value="P-loop_NTPase"/>
</dbReference>
<evidence type="ECO:0000313" key="2">
    <source>
        <dbReference type="EMBL" id="PNX59540.1"/>
    </source>
</evidence>
<comment type="caution">
    <text evidence="2">The sequence shown here is derived from an EMBL/GenBank/DDBJ whole genome shotgun (WGS) entry which is preliminary data.</text>
</comment>
<gene>
    <name evidence="2" type="ORF">L195_g059740</name>
</gene>
<evidence type="ECO:0000259" key="1">
    <source>
        <dbReference type="Pfam" id="PF00931"/>
    </source>
</evidence>
<reference evidence="2 3" key="2">
    <citation type="journal article" date="2017" name="Front. Plant Sci.">
        <title>Gene Classification and Mining of Molecular Markers Useful in Red Clover (Trifolium pratense) Breeding.</title>
        <authorList>
            <person name="Istvanek J."/>
            <person name="Dluhosova J."/>
            <person name="Dluhos P."/>
            <person name="Patkova L."/>
            <person name="Nedelnik J."/>
            <person name="Repkova J."/>
        </authorList>
    </citation>
    <scope>NUCLEOTIDE SEQUENCE [LARGE SCALE GENOMIC DNA]</scope>
    <source>
        <strain evidence="3">cv. Tatra</strain>
        <tissue evidence="2">Young leaves</tissue>
    </source>
</reference>
<dbReference type="EMBL" id="ASHM01132468">
    <property type="protein sequence ID" value="PNX59540.1"/>
    <property type="molecule type" value="Genomic_DNA"/>
</dbReference>
<dbReference type="STRING" id="57577.A0A2K3JZY6"/>
<proteinExistence type="predicted"/>
<dbReference type="PANTHER" id="PTHR19338:SF32">
    <property type="entry name" value="OS06G0287500 PROTEIN"/>
    <property type="match status" value="1"/>
</dbReference>
<dbReference type="GO" id="GO:0043531">
    <property type="term" value="F:ADP binding"/>
    <property type="evidence" value="ECO:0007669"/>
    <property type="project" value="InterPro"/>
</dbReference>
<accession>A0A2K3JZY6</accession>